<dbReference type="EMBL" id="DAAUQX010000061">
    <property type="protein sequence ID" value="HAF2130384.1"/>
    <property type="molecule type" value="Genomic_DNA"/>
</dbReference>
<accession>A0A743SPD7</accession>
<evidence type="ECO:0000256" key="1">
    <source>
        <dbReference type="SAM" id="MobiDB-lite"/>
    </source>
</evidence>
<organism evidence="2">
    <name type="scientific">Salmonella enterica</name>
    <name type="common">Salmonella choleraesuis</name>
    <dbReference type="NCBI Taxonomy" id="28901"/>
    <lineage>
        <taxon>Bacteria</taxon>
        <taxon>Pseudomonadati</taxon>
        <taxon>Pseudomonadota</taxon>
        <taxon>Gammaproteobacteria</taxon>
        <taxon>Enterobacterales</taxon>
        <taxon>Enterobacteriaceae</taxon>
        <taxon>Salmonella</taxon>
    </lineage>
</organism>
<feature type="region of interest" description="Disordered" evidence="1">
    <location>
        <begin position="1"/>
        <end position="83"/>
    </location>
</feature>
<dbReference type="AlphaFoldDB" id="A0A743SPD7"/>
<reference evidence="2" key="2">
    <citation type="submission" date="2020-02" db="EMBL/GenBank/DDBJ databases">
        <authorList>
            <consortium name="NCBI Pathogen Detection Project"/>
        </authorList>
    </citation>
    <scope>NUCLEOTIDE SEQUENCE</scope>
    <source>
        <strain evidence="2">MA.CK_00/00001968</strain>
    </source>
</reference>
<evidence type="ECO:0000313" key="2">
    <source>
        <dbReference type="EMBL" id="HAF2130384.1"/>
    </source>
</evidence>
<gene>
    <name evidence="2" type="ORF">G9F27_004673</name>
</gene>
<proteinExistence type="predicted"/>
<reference evidence="2" key="1">
    <citation type="journal article" date="2018" name="Genome Biol.">
        <title>SKESA: strategic k-mer extension for scrupulous assemblies.</title>
        <authorList>
            <person name="Souvorov A."/>
            <person name="Agarwala R."/>
            <person name="Lipman D.J."/>
        </authorList>
    </citation>
    <scope>NUCLEOTIDE SEQUENCE</scope>
    <source>
        <strain evidence="2">MA.CK_00/00001968</strain>
    </source>
</reference>
<feature type="compositionally biased region" description="Basic and acidic residues" evidence="1">
    <location>
        <begin position="62"/>
        <end position="74"/>
    </location>
</feature>
<protein>
    <submittedName>
        <fullName evidence="2">Uncharacterized protein</fullName>
    </submittedName>
</protein>
<sequence>MTEAIPVIGQNTGKNLTDAEKAELGSAGSGMTGGWKQQDEENERNEGRKNTTAEDLTSTSSKGRETTGRSRTFERTGGSSATN</sequence>
<comment type="caution">
    <text evidence="2">The sequence shown here is derived from an EMBL/GenBank/DDBJ whole genome shotgun (WGS) entry which is preliminary data.</text>
</comment>
<name>A0A743SPD7_SALER</name>